<organism evidence="2 3">
    <name type="scientific">Thalictrum thalictroides</name>
    <name type="common">Rue-anemone</name>
    <name type="synonym">Anemone thalictroides</name>
    <dbReference type="NCBI Taxonomy" id="46969"/>
    <lineage>
        <taxon>Eukaryota</taxon>
        <taxon>Viridiplantae</taxon>
        <taxon>Streptophyta</taxon>
        <taxon>Embryophyta</taxon>
        <taxon>Tracheophyta</taxon>
        <taxon>Spermatophyta</taxon>
        <taxon>Magnoliopsida</taxon>
        <taxon>Ranunculales</taxon>
        <taxon>Ranunculaceae</taxon>
        <taxon>Thalictroideae</taxon>
        <taxon>Thalictrum</taxon>
    </lineage>
</organism>
<reference evidence="2 3" key="1">
    <citation type="submission" date="2020-06" db="EMBL/GenBank/DDBJ databases">
        <title>Transcriptomic and genomic resources for Thalictrum thalictroides and T. hernandezii: Facilitating candidate gene discovery in an emerging model plant lineage.</title>
        <authorList>
            <person name="Arias T."/>
            <person name="Riano-Pachon D.M."/>
            <person name="Di Stilio V.S."/>
        </authorList>
    </citation>
    <scope>NUCLEOTIDE SEQUENCE [LARGE SCALE GENOMIC DNA]</scope>
    <source>
        <strain evidence="3">cv. WT478/WT964</strain>
        <tissue evidence="2">Leaves</tissue>
    </source>
</reference>
<dbReference type="Proteomes" id="UP000554482">
    <property type="component" value="Unassembled WGS sequence"/>
</dbReference>
<name>A0A7J6W4S7_THATH</name>
<protein>
    <recommendedName>
        <fullName evidence="4">DUF4283 domain-containing protein</fullName>
    </recommendedName>
</protein>
<keyword evidence="3" id="KW-1185">Reference proteome</keyword>
<evidence type="ECO:0000313" key="2">
    <source>
        <dbReference type="EMBL" id="KAF5192073.1"/>
    </source>
</evidence>
<feature type="compositionally biased region" description="Basic and acidic residues" evidence="1">
    <location>
        <begin position="488"/>
        <end position="498"/>
    </location>
</feature>
<dbReference type="EMBL" id="JABWDY010021901">
    <property type="protein sequence ID" value="KAF5192073.1"/>
    <property type="molecule type" value="Genomic_DNA"/>
</dbReference>
<feature type="region of interest" description="Disordered" evidence="1">
    <location>
        <begin position="552"/>
        <end position="599"/>
    </location>
</feature>
<feature type="compositionally biased region" description="Polar residues" evidence="1">
    <location>
        <begin position="572"/>
        <end position="585"/>
    </location>
</feature>
<feature type="region of interest" description="Disordered" evidence="1">
    <location>
        <begin position="373"/>
        <end position="393"/>
    </location>
</feature>
<evidence type="ECO:0000313" key="3">
    <source>
        <dbReference type="Proteomes" id="UP000554482"/>
    </source>
</evidence>
<proteinExistence type="predicted"/>
<evidence type="ECO:0008006" key="4">
    <source>
        <dbReference type="Google" id="ProtNLM"/>
    </source>
</evidence>
<accession>A0A7J6W4S7</accession>
<gene>
    <name evidence="2" type="ORF">FRX31_018340</name>
</gene>
<evidence type="ECO:0000256" key="1">
    <source>
        <dbReference type="SAM" id="MobiDB-lite"/>
    </source>
</evidence>
<feature type="region of interest" description="Disordered" evidence="1">
    <location>
        <begin position="488"/>
        <end position="512"/>
    </location>
</feature>
<sequence>MGQRGVWKRSSVVEKKLIEVERRPNAAIGGKISITERGPKGVFNVLTSEGGGRWLGKLLCEVSSTPIEWKRYSDNQCSIVGISKENRQGRFLETLFTNNQSGNRAKILRLPAGKSRNGWADVGLCLLDLFMPGVREGKEVESDDVCRQVQQKKTLFQHTHFRKPFNNVREAEKQQNGDSKLLSQLTVGIGGVFNRNTITHYSWWESSVFCYSNSKMSDWEWVRKRAEEIVGVVDIRVLGEKVAVFDTKSRELAWNLQNVQFVEGYGSRMKFMRWTPECGGIMKGELEEKNRWVKLCGVPYHLRFEEAIKKLIMVFCLDFEWDINPDSWWRREQIRVRVKGVRLEDIPRVMFVEERGYRFPLRVVLEEEEEDGTIQRGEEKLSKTLNDGGGDRVSKKIASELSGRGENDPTIQDGGKAEVTAQVKAVDEKLVEYTQMQNMYLGPEWIKVSGNSKPTNTTENRSWVEIVKPNKYEVLEVVDLEAQSMKEKQACEPAEPSHRYKPKTSGMKLGSAPSFNSVCPSLKLSRRLWPIQKTGKRERLSRVKRLARQALEKENSRNWSKEQQGIEDDNGLSDSDFSVSSTMAGNKQEPQRKGKAVQKLVDGEERVKNKAWVKKEFSADKNKTESGYDFGLGSEHGDHERHYARQVLSVYFLFSCEGGS</sequence>
<comment type="caution">
    <text evidence="2">The sequence shown here is derived from an EMBL/GenBank/DDBJ whole genome shotgun (WGS) entry which is preliminary data.</text>
</comment>
<dbReference type="AlphaFoldDB" id="A0A7J6W4S7"/>